<accession>A0A918RIF3</accession>
<comment type="subcellular location">
    <subcellularLocation>
        <location evidence="1">Membrane</location>
        <topology evidence="1">Multi-pass membrane protein</topology>
    </subcellularLocation>
</comment>
<evidence type="ECO:0000256" key="3">
    <source>
        <dbReference type="ARBA" id="ARBA00022692"/>
    </source>
</evidence>
<dbReference type="GO" id="GO:0006508">
    <property type="term" value="P:proteolysis"/>
    <property type="evidence" value="ECO:0007669"/>
    <property type="project" value="UniProtKB-KW"/>
</dbReference>
<dbReference type="Gene3D" id="1.20.1540.10">
    <property type="entry name" value="Rhomboid-like"/>
    <property type="match status" value="1"/>
</dbReference>
<keyword evidence="6 7" id="KW-0472">Membrane</keyword>
<dbReference type="Pfam" id="PF01694">
    <property type="entry name" value="Rhomboid"/>
    <property type="match status" value="1"/>
</dbReference>
<evidence type="ECO:0000256" key="6">
    <source>
        <dbReference type="ARBA" id="ARBA00023136"/>
    </source>
</evidence>
<evidence type="ECO:0000259" key="8">
    <source>
        <dbReference type="Pfam" id="PF01694"/>
    </source>
</evidence>
<name>A0A918RIF3_9GAMM</name>
<keyword evidence="10" id="KW-1185">Reference proteome</keyword>
<evidence type="ECO:0000256" key="5">
    <source>
        <dbReference type="ARBA" id="ARBA00022989"/>
    </source>
</evidence>
<dbReference type="InterPro" id="IPR050925">
    <property type="entry name" value="Rhomboid_protease_S54"/>
</dbReference>
<sequence length="212" mass="23651">MPAELFTVTNLLVAITCVVSFLVMENQAVKSQLLFHPATVRREGEWYRFLTSGFIHADMLHLLINMFVLWSFGNALETSYFPVFLGEGTALKFLILYLGGIVVASIPDYFRHRYNSTYAALGASGGVSAVVFGVIIFAPWQNLYLYGVIAIPQIVAGVGYLWYSWVKDKQANDNIGHMAHFAGAVWGFVFTGLMNPYLFVSFVQQTLAGPNW</sequence>
<dbReference type="PANTHER" id="PTHR43731:SF14">
    <property type="entry name" value="PRESENILIN-ASSOCIATED RHOMBOID-LIKE PROTEIN, MITOCHONDRIAL"/>
    <property type="match status" value="1"/>
</dbReference>
<feature type="domain" description="Peptidase S54 rhomboid" evidence="8">
    <location>
        <begin position="44"/>
        <end position="193"/>
    </location>
</feature>
<reference evidence="9" key="2">
    <citation type="submission" date="2020-09" db="EMBL/GenBank/DDBJ databases">
        <authorList>
            <person name="Sun Q."/>
            <person name="Kim S."/>
        </authorList>
    </citation>
    <scope>NUCLEOTIDE SEQUENCE</scope>
    <source>
        <strain evidence="9">KCTC 12711</strain>
    </source>
</reference>
<evidence type="ECO:0000256" key="2">
    <source>
        <dbReference type="ARBA" id="ARBA00009045"/>
    </source>
</evidence>
<evidence type="ECO:0000313" key="9">
    <source>
        <dbReference type="EMBL" id="GGZ98215.1"/>
    </source>
</evidence>
<keyword evidence="5 7" id="KW-1133">Transmembrane helix</keyword>
<evidence type="ECO:0000256" key="4">
    <source>
        <dbReference type="ARBA" id="ARBA00022801"/>
    </source>
</evidence>
<feature type="transmembrane region" description="Helical" evidence="7">
    <location>
        <begin position="46"/>
        <end position="70"/>
    </location>
</feature>
<comment type="similarity">
    <text evidence="2">Belongs to the peptidase S54 family.</text>
</comment>
<dbReference type="SUPFAM" id="SSF144091">
    <property type="entry name" value="Rhomboid-like"/>
    <property type="match status" value="1"/>
</dbReference>
<proteinExistence type="inferred from homology"/>
<dbReference type="Proteomes" id="UP000614811">
    <property type="component" value="Unassembled WGS sequence"/>
</dbReference>
<evidence type="ECO:0000256" key="1">
    <source>
        <dbReference type="ARBA" id="ARBA00004141"/>
    </source>
</evidence>
<feature type="transmembrane region" description="Helical" evidence="7">
    <location>
        <begin position="6"/>
        <end position="25"/>
    </location>
</feature>
<evidence type="ECO:0000256" key="7">
    <source>
        <dbReference type="SAM" id="Phobius"/>
    </source>
</evidence>
<protein>
    <submittedName>
        <fullName evidence="9">Rhomboid family intramembrane serine protease</fullName>
    </submittedName>
</protein>
<dbReference type="EMBL" id="BMXA01000001">
    <property type="protein sequence ID" value="GGZ98215.1"/>
    <property type="molecule type" value="Genomic_DNA"/>
</dbReference>
<dbReference type="GO" id="GO:0016020">
    <property type="term" value="C:membrane"/>
    <property type="evidence" value="ECO:0007669"/>
    <property type="project" value="UniProtKB-SubCell"/>
</dbReference>
<keyword evidence="4" id="KW-0378">Hydrolase</keyword>
<dbReference type="InterPro" id="IPR022764">
    <property type="entry name" value="Peptidase_S54_rhomboid_dom"/>
</dbReference>
<feature type="transmembrane region" description="Helical" evidence="7">
    <location>
        <begin position="90"/>
        <end position="110"/>
    </location>
</feature>
<dbReference type="RefSeq" id="WP_189398261.1">
    <property type="nucleotide sequence ID" value="NZ_BMXA01000001.1"/>
</dbReference>
<reference evidence="9" key="1">
    <citation type="journal article" date="2014" name="Int. J. Syst. Evol. Microbiol.">
        <title>Complete genome sequence of Corynebacterium casei LMG S-19264T (=DSM 44701T), isolated from a smear-ripened cheese.</title>
        <authorList>
            <consortium name="US DOE Joint Genome Institute (JGI-PGF)"/>
            <person name="Walter F."/>
            <person name="Albersmeier A."/>
            <person name="Kalinowski J."/>
            <person name="Ruckert C."/>
        </authorList>
    </citation>
    <scope>NUCLEOTIDE SEQUENCE</scope>
    <source>
        <strain evidence="9">KCTC 12711</strain>
    </source>
</reference>
<comment type="caution">
    <text evidence="9">The sequence shown here is derived from an EMBL/GenBank/DDBJ whole genome shotgun (WGS) entry which is preliminary data.</text>
</comment>
<dbReference type="GO" id="GO:0004252">
    <property type="term" value="F:serine-type endopeptidase activity"/>
    <property type="evidence" value="ECO:0007669"/>
    <property type="project" value="InterPro"/>
</dbReference>
<feature type="transmembrane region" description="Helical" evidence="7">
    <location>
        <begin position="175"/>
        <end position="194"/>
    </location>
</feature>
<gene>
    <name evidence="9" type="ORF">GCM10008090_03270</name>
</gene>
<dbReference type="InterPro" id="IPR035952">
    <property type="entry name" value="Rhomboid-like_sf"/>
</dbReference>
<evidence type="ECO:0000313" key="10">
    <source>
        <dbReference type="Proteomes" id="UP000614811"/>
    </source>
</evidence>
<keyword evidence="9" id="KW-0645">Protease</keyword>
<dbReference type="PANTHER" id="PTHR43731">
    <property type="entry name" value="RHOMBOID PROTEASE"/>
    <property type="match status" value="1"/>
</dbReference>
<organism evidence="9 10">
    <name type="scientific">Arenicella chitinivorans</name>
    <dbReference type="NCBI Taxonomy" id="1329800"/>
    <lineage>
        <taxon>Bacteria</taxon>
        <taxon>Pseudomonadati</taxon>
        <taxon>Pseudomonadota</taxon>
        <taxon>Gammaproteobacteria</taxon>
        <taxon>Arenicellales</taxon>
        <taxon>Arenicellaceae</taxon>
        <taxon>Arenicella</taxon>
    </lineage>
</organism>
<feature type="transmembrane region" description="Helical" evidence="7">
    <location>
        <begin position="117"/>
        <end position="137"/>
    </location>
</feature>
<keyword evidence="3 7" id="KW-0812">Transmembrane</keyword>
<feature type="transmembrane region" description="Helical" evidence="7">
    <location>
        <begin position="143"/>
        <end position="163"/>
    </location>
</feature>
<dbReference type="AlphaFoldDB" id="A0A918RIF3"/>